<dbReference type="AlphaFoldDB" id="A0A7J0DQX9"/>
<evidence type="ECO:0008006" key="9">
    <source>
        <dbReference type="Google" id="ProtNLM"/>
    </source>
</evidence>
<evidence type="ECO:0000256" key="6">
    <source>
        <dbReference type="SAM" id="SignalP"/>
    </source>
</evidence>
<organism evidence="7 8">
    <name type="scientific">Actinidia rufa</name>
    <dbReference type="NCBI Taxonomy" id="165716"/>
    <lineage>
        <taxon>Eukaryota</taxon>
        <taxon>Viridiplantae</taxon>
        <taxon>Streptophyta</taxon>
        <taxon>Embryophyta</taxon>
        <taxon>Tracheophyta</taxon>
        <taxon>Spermatophyta</taxon>
        <taxon>Magnoliopsida</taxon>
        <taxon>eudicotyledons</taxon>
        <taxon>Gunneridae</taxon>
        <taxon>Pentapetalae</taxon>
        <taxon>asterids</taxon>
        <taxon>Ericales</taxon>
        <taxon>Actinidiaceae</taxon>
        <taxon>Actinidia</taxon>
    </lineage>
</organism>
<dbReference type="PANTHER" id="PTHR31232">
    <property type="match status" value="1"/>
</dbReference>
<dbReference type="EMBL" id="BJWL01000351">
    <property type="protein sequence ID" value="GFS40557.1"/>
    <property type="molecule type" value="Genomic_DNA"/>
</dbReference>
<keyword evidence="5 6" id="KW-0732">Signal</keyword>
<feature type="signal peptide" evidence="6">
    <location>
        <begin position="1"/>
        <end position="21"/>
    </location>
</feature>
<dbReference type="OrthoDB" id="1841900at2759"/>
<protein>
    <recommendedName>
        <fullName evidence="9">S-protein homolog</fullName>
    </recommendedName>
</protein>
<evidence type="ECO:0000256" key="1">
    <source>
        <dbReference type="ARBA" id="ARBA00004613"/>
    </source>
</evidence>
<sequence>MSKVFLPLVILTLYLASPTLGFGDIIIHVTSAVPNRPSPLRFRCQSKDNDLGLKTLVKGQEFSWRFQLHVPSVTVYSCHFYWGSKQREFVVYDSSVTRPLYDYNVYWVAKPDGFYQSNDIGLPCSVSFELGNFGNTSPAVPNHPIFFETDDDDDDDDTLHIQYQTQLEDWDNVNSKIITWFSNTSVSSIHSLFTPFETTKEVWDYLDERYSSVDGANEYQLGLELHHLRFDSDETLTLMKIVALAPSPNARGTTTIRLLLSLTLLGCLLTLLLSTLTVADVETIVTQVLSRTNIYSSALSTTSDSQTGKTIGISRKVGRLFELESLHAPHQSVATASSSSSPVSFGL</sequence>
<comment type="similarity">
    <text evidence="2">Belongs to the plant self-incompatibility (S1) protein family.</text>
</comment>
<evidence type="ECO:0000313" key="7">
    <source>
        <dbReference type="EMBL" id="GFS40557.1"/>
    </source>
</evidence>
<gene>
    <name evidence="7" type="ORF">Acr_00g0069300</name>
</gene>
<proteinExistence type="inferred from homology"/>
<evidence type="ECO:0000313" key="8">
    <source>
        <dbReference type="Proteomes" id="UP000585474"/>
    </source>
</evidence>
<dbReference type="GO" id="GO:0005576">
    <property type="term" value="C:extracellular region"/>
    <property type="evidence" value="ECO:0007669"/>
    <property type="project" value="UniProtKB-SubCell"/>
</dbReference>
<dbReference type="Proteomes" id="UP000585474">
    <property type="component" value="Unassembled WGS sequence"/>
</dbReference>
<accession>A0A7J0DQX9</accession>
<dbReference type="Pfam" id="PF05938">
    <property type="entry name" value="Self-incomp_S1"/>
    <property type="match status" value="1"/>
</dbReference>
<evidence type="ECO:0000256" key="4">
    <source>
        <dbReference type="ARBA" id="ARBA00022525"/>
    </source>
</evidence>
<dbReference type="PANTHER" id="PTHR31232:SF155">
    <property type="entry name" value="PLANT SELF-INCOMPATIBILITY PROTEIN S1 FAMILY"/>
    <property type="match status" value="1"/>
</dbReference>
<comment type="subcellular location">
    <subcellularLocation>
        <location evidence="1">Secreted</location>
    </subcellularLocation>
</comment>
<dbReference type="GO" id="GO:0060320">
    <property type="term" value="P:rejection of self pollen"/>
    <property type="evidence" value="ECO:0007669"/>
    <property type="project" value="UniProtKB-KW"/>
</dbReference>
<comment type="caution">
    <text evidence="7">The sequence shown here is derived from an EMBL/GenBank/DDBJ whole genome shotgun (WGS) entry which is preliminary data.</text>
</comment>
<keyword evidence="4" id="KW-0964">Secreted</keyword>
<name>A0A7J0DQX9_9ERIC</name>
<reference evidence="8" key="1">
    <citation type="submission" date="2019-07" db="EMBL/GenBank/DDBJ databases">
        <title>De Novo Assembly of kiwifruit Actinidia rufa.</title>
        <authorList>
            <person name="Sugita-Konishi S."/>
            <person name="Sato K."/>
            <person name="Mori E."/>
            <person name="Abe Y."/>
            <person name="Kisaki G."/>
            <person name="Hamano K."/>
            <person name="Suezawa K."/>
            <person name="Otani M."/>
            <person name="Fukuda T."/>
            <person name="Manabe T."/>
            <person name="Gomi K."/>
            <person name="Tabuchi M."/>
            <person name="Akimitsu K."/>
            <person name="Kataoka I."/>
        </authorList>
    </citation>
    <scope>NUCLEOTIDE SEQUENCE [LARGE SCALE GENOMIC DNA]</scope>
    <source>
        <strain evidence="8">cv. Fuchu</strain>
    </source>
</reference>
<evidence type="ECO:0000256" key="2">
    <source>
        <dbReference type="ARBA" id="ARBA00005581"/>
    </source>
</evidence>
<evidence type="ECO:0000256" key="3">
    <source>
        <dbReference type="ARBA" id="ARBA00022471"/>
    </source>
</evidence>
<dbReference type="InterPro" id="IPR010264">
    <property type="entry name" value="Self-incomp_S1"/>
</dbReference>
<keyword evidence="3" id="KW-0713">Self-incompatibility</keyword>
<evidence type="ECO:0000256" key="5">
    <source>
        <dbReference type="ARBA" id="ARBA00022729"/>
    </source>
</evidence>
<keyword evidence="8" id="KW-1185">Reference proteome</keyword>
<feature type="chain" id="PRO_5029643718" description="S-protein homolog" evidence="6">
    <location>
        <begin position="22"/>
        <end position="347"/>
    </location>
</feature>